<evidence type="ECO:0000256" key="1">
    <source>
        <dbReference type="SAM" id="Coils"/>
    </source>
</evidence>
<comment type="caution">
    <text evidence="2">The sequence shown here is derived from an EMBL/GenBank/DDBJ whole genome shotgun (WGS) entry which is preliminary data.</text>
</comment>
<name>A0A0G0Z0Y5_9BACT</name>
<proteinExistence type="predicted"/>
<evidence type="ECO:0000313" key="2">
    <source>
        <dbReference type="EMBL" id="KKS42467.1"/>
    </source>
</evidence>
<organism evidence="2 3">
    <name type="scientific">Candidatus Kuenenbacteria bacterium GW2011_GWA2_42_15</name>
    <dbReference type="NCBI Taxonomy" id="1618677"/>
    <lineage>
        <taxon>Bacteria</taxon>
        <taxon>Candidatus Kueneniibacteriota</taxon>
    </lineage>
</organism>
<dbReference type="AlphaFoldDB" id="A0A0G0Z0Y5"/>
<reference evidence="2 3" key="1">
    <citation type="journal article" date="2015" name="Nature">
        <title>rRNA introns, odd ribosomes, and small enigmatic genomes across a large radiation of phyla.</title>
        <authorList>
            <person name="Brown C.T."/>
            <person name="Hug L.A."/>
            <person name="Thomas B.C."/>
            <person name="Sharon I."/>
            <person name="Castelle C.J."/>
            <person name="Singh A."/>
            <person name="Wilkins M.J."/>
            <person name="Williams K.H."/>
            <person name="Banfield J.F."/>
        </authorList>
    </citation>
    <scope>NUCLEOTIDE SEQUENCE [LARGE SCALE GENOMIC DNA]</scope>
</reference>
<dbReference type="PATRIC" id="fig|1618677.3.peg.266"/>
<dbReference type="EMBL" id="LCCW01000013">
    <property type="protein sequence ID" value="KKS42467.1"/>
    <property type="molecule type" value="Genomic_DNA"/>
</dbReference>
<sequence length="134" mass="15625">MQKNRRITKDEQPVTQKILLATLGDFTEKVIFPGVDVMLEKRIQPVEKRLGGVEKNIQVIKYDINNLEKSNKSLKEQMEKDKNEILNSNDRLMGELQKLNTEVAAHTKSYRDLDERIVYLEKMNDLVLKKLQLA</sequence>
<dbReference type="Proteomes" id="UP000034516">
    <property type="component" value="Unassembled WGS sequence"/>
</dbReference>
<keyword evidence="1" id="KW-0175">Coiled coil</keyword>
<gene>
    <name evidence="2" type="ORF">UV02_C0013G0007</name>
</gene>
<evidence type="ECO:0000313" key="3">
    <source>
        <dbReference type="Proteomes" id="UP000034516"/>
    </source>
</evidence>
<feature type="coiled-coil region" evidence="1">
    <location>
        <begin position="57"/>
        <end position="116"/>
    </location>
</feature>
<accession>A0A0G0Z0Y5</accession>
<protein>
    <submittedName>
        <fullName evidence="2">Uncharacterized protein</fullName>
    </submittedName>
</protein>